<dbReference type="Proteomes" id="UP000800035">
    <property type="component" value="Unassembled WGS sequence"/>
</dbReference>
<reference evidence="2" key="1">
    <citation type="journal article" date="2020" name="Stud. Mycol.">
        <title>101 Dothideomycetes genomes: a test case for predicting lifestyles and emergence of pathogens.</title>
        <authorList>
            <person name="Haridas S."/>
            <person name="Albert R."/>
            <person name="Binder M."/>
            <person name="Bloem J."/>
            <person name="Labutti K."/>
            <person name="Salamov A."/>
            <person name="Andreopoulos B."/>
            <person name="Baker S."/>
            <person name="Barry K."/>
            <person name="Bills G."/>
            <person name="Bluhm B."/>
            <person name="Cannon C."/>
            <person name="Castanera R."/>
            <person name="Culley D."/>
            <person name="Daum C."/>
            <person name="Ezra D."/>
            <person name="Gonzalez J."/>
            <person name="Henrissat B."/>
            <person name="Kuo A."/>
            <person name="Liang C."/>
            <person name="Lipzen A."/>
            <person name="Lutzoni F."/>
            <person name="Magnuson J."/>
            <person name="Mondo S."/>
            <person name="Nolan M."/>
            <person name="Ohm R."/>
            <person name="Pangilinan J."/>
            <person name="Park H.-J."/>
            <person name="Ramirez L."/>
            <person name="Alfaro M."/>
            <person name="Sun H."/>
            <person name="Tritt A."/>
            <person name="Yoshinaga Y."/>
            <person name="Zwiers L.-H."/>
            <person name="Turgeon B."/>
            <person name="Goodwin S."/>
            <person name="Spatafora J."/>
            <person name="Crous P."/>
            <person name="Grigoriev I."/>
        </authorList>
    </citation>
    <scope>NUCLEOTIDE SEQUENCE</scope>
    <source>
        <strain evidence="2">CBS 675.92</strain>
    </source>
</reference>
<evidence type="ECO:0000313" key="3">
    <source>
        <dbReference type="Proteomes" id="UP000800035"/>
    </source>
</evidence>
<organism evidence="2 3">
    <name type="scientific">Byssothecium circinans</name>
    <dbReference type="NCBI Taxonomy" id="147558"/>
    <lineage>
        <taxon>Eukaryota</taxon>
        <taxon>Fungi</taxon>
        <taxon>Dikarya</taxon>
        <taxon>Ascomycota</taxon>
        <taxon>Pezizomycotina</taxon>
        <taxon>Dothideomycetes</taxon>
        <taxon>Pleosporomycetidae</taxon>
        <taxon>Pleosporales</taxon>
        <taxon>Massarineae</taxon>
        <taxon>Massarinaceae</taxon>
        <taxon>Byssothecium</taxon>
    </lineage>
</organism>
<sequence>MPWELGYRAQRRLPFLAVRLLQALRLVRLEKASTSASETKEGDREQDRSTPPPPPPRLTIVVHNSRGLVVPEPHQPQFPQREASVIEIDLYPH</sequence>
<accession>A0A6A5U522</accession>
<proteinExistence type="predicted"/>
<dbReference type="AlphaFoldDB" id="A0A6A5U522"/>
<feature type="compositionally biased region" description="Basic and acidic residues" evidence="1">
    <location>
        <begin position="38"/>
        <end position="48"/>
    </location>
</feature>
<gene>
    <name evidence="2" type="ORF">CC80DRAFT_314163</name>
</gene>
<protein>
    <submittedName>
        <fullName evidence="2">Uncharacterized protein</fullName>
    </submittedName>
</protein>
<evidence type="ECO:0000313" key="2">
    <source>
        <dbReference type="EMBL" id="KAF1959981.1"/>
    </source>
</evidence>
<name>A0A6A5U522_9PLEO</name>
<feature type="region of interest" description="Disordered" evidence="1">
    <location>
        <begin position="31"/>
        <end position="58"/>
    </location>
</feature>
<keyword evidence="3" id="KW-1185">Reference proteome</keyword>
<evidence type="ECO:0000256" key="1">
    <source>
        <dbReference type="SAM" id="MobiDB-lite"/>
    </source>
</evidence>
<dbReference type="EMBL" id="ML976984">
    <property type="protein sequence ID" value="KAF1959981.1"/>
    <property type="molecule type" value="Genomic_DNA"/>
</dbReference>